<accession>A0A165KNL1</accession>
<keyword evidence="3" id="KW-1185">Reference proteome</keyword>
<evidence type="ECO:0000256" key="1">
    <source>
        <dbReference type="SAM" id="MobiDB-lite"/>
    </source>
</evidence>
<sequence>MLLLQPGMDIINVLIKPVKLISEAMESLLPVLVETIKEVLLVKNHLEVNGGGSYILGKYPLSFSIRLLLEVRERTMLRETLSKRSGCRGGGGNGANRERMRL</sequence>
<evidence type="ECO:0000313" key="3">
    <source>
        <dbReference type="Proteomes" id="UP000076727"/>
    </source>
</evidence>
<proteinExistence type="predicted"/>
<reference evidence="2 3" key="1">
    <citation type="journal article" date="2016" name="Mol. Biol. Evol.">
        <title>Comparative Genomics of Early-Diverging Mushroom-Forming Fungi Provides Insights into the Origins of Lignocellulose Decay Capabilities.</title>
        <authorList>
            <person name="Nagy L.G."/>
            <person name="Riley R."/>
            <person name="Tritt A."/>
            <person name="Adam C."/>
            <person name="Daum C."/>
            <person name="Floudas D."/>
            <person name="Sun H."/>
            <person name="Yadav J.S."/>
            <person name="Pangilinan J."/>
            <person name="Larsson K.H."/>
            <person name="Matsuura K."/>
            <person name="Barry K."/>
            <person name="Labutti K."/>
            <person name="Kuo R."/>
            <person name="Ohm R.A."/>
            <person name="Bhattacharya S.S."/>
            <person name="Shirouzu T."/>
            <person name="Yoshinaga Y."/>
            <person name="Martin F.M."/>
            <person name="Grigoriev I.V."/>
            <person name="Hibbett D.S."/>
        </authorList>
    </citation>
    <scope>NUCLEOTIDE SEQUENCE [LARGE SCALE GENOMIC DNA]</scope>
    <source>
        <strain evidence="2 3">L-15889</strain>
    </source>
</reference>
<protein>
    <submittedName>
        <fullName evidence="2">Uncharacterized protein</fullName>
    </submittedName>
</protein>
<organism evidence="2 3">
    <name type="scientific">Daedalea quercina L-15889</name>
    <dbReference type="NCBI Taxonomy" id="1314783"/>
    <lineage>
        <taxon>Eukaryota</taxon>
        <taxon>Fungi</taxon>
        <taxon>Dikarya</taxon>
        <taxon>Basidiomycota</taxon>
        <taxon>Agaricomycotina</taxon>
        <taxon>Agaricomycetes</taxon>
        <taxon>Polyporales</taxon>
        <taxon>Fomitopsis</taxon>
    </lineage>
</organism>
<dbReference type="EMBL" id="KV429192">
    <property type="protein sequence ID" value="KZT63373.1"/>
    <property type="molecule type" value="Genomic_DNA"/>
</dbReference>
<name>A0A165KNL1_9APHY</name>
<gene>
    <name evidence="2" type="ORF">DAEQUDRAFT_770688</name>
</gene>
<dbReference type="Proteomes" id="UP000076727">
    <property type="component" value="Unassembled WGS sequence"/>
</dbReference>
<evidence type="ECO:0000313" key="2">
    <source>
        <dbReference type="EMBL" id="KZT63373.1"/>
    </source>
</evidence>
<dbReference type="AlphaFoldDB" id="A0A165KNL1"/>
<feature type="region of interest" description="Disordered" evidence="1">
    <location>
        <begin position="82"/>
        <end position="102"/>
    </location>
</feature>